<evidence type="ECO:0000313" key="7">
    <source>
        <dbReference type="EMBL" id="OOV86551.1"/>
    </source>
</evidence>
<dbReference type="InterPro" id="IPR001678">
    <property type="entry name" value="MeTrfase_RsmB-F_NOP2_dom"/>
</dbReference>
<dbReference type="STRING" id="966.BTA35_0213205"/>
<keyword evidence="4 5" id="KW-0694">RNA-binding</keyword>
<reference evidence="7" key="1">
    <citation type="submission" date="2017-02" db="EMBL/GenBank/DDBJ databases">
        <title>Draft Genome Sequence of the Salt Water Bacterium Oceanospirillum linum ATCC 11336.</title>
        <authorList>
            <person name="Trachtenberg A.M."/>
            <person name="Carney J.G."/>
            <person name="Linnane J.D."/>
            <person name="Rheaume B.A."/>
            <person name="Pitts N.L."/>
            <person name="Mykles D.L."/>
            <person name="Maclea K.S."/>
        </authorList>
    </citation>
    <scope>NUCLEOTIDE SEQUENCE [LARGE SCALE GENOMIC DNA]</scope>
    <source>
        <strain evidence="7">ATCC 11336</strain>
    </source>
</reference>
<dbReference type="Pfam" id="PF22458">
    <property type="entry name" value="RsmF-B_ferredox"/>
    <property type="match status" value="1"/>
</dbReference>
<dbReference type="PRINTS" id="PR02008">
    <property type="entry name" value="RCMTFAMILY"/>
</dbReference>
<sequence>MFNTLVCALLSDVLHNKKALDRSYAYHFSRNEMTPIEQGRIVNATGDIMRRLSFYLFIAELVDPADEKAPERLLLAWLTEQGRAPKQHSKSRKTGFSIDHRRIEEANQWPLLKDGCPEWLDKIAQQQLGRRWPQEREFLAQAPLRYIRVNQLKGTREQLQQQLKAEQIPSEPVGKQPDALIIRGDVPLFRSKSFHDGWFEQQDLGSQQIARMLNPKPGMLTVDACAGTGGKTLHIAALMQNKGRIIAMDVEQRKLDQLRKRAKRTGINNLETRLIESSTQIKRLRASADRVLLDVPCSGLGVLRRNPEAKWNPLFDDLEQLCITQQDILQRYSKMAKVGGEVVYATCSILPMENQDQVAHFLQNCSGAFELLEETTIYPSTLNSDGFYMARLKRVA</sequence>
<dbReference type="EMBL" id="MTSD02000006">
    <property type="protein sequence ID" value="OOV86551.1"/>
    <property type="molecule type" value="Genomic_DNA"/>
</dbReference>
<dbReference type="RefSeq" id="WP_078320370.1">
    <property type="nucleotide sequence ID" value="NZ_FXTS01000007.1"/>
</dbReference>
<evidence type="ECO:0000256" key="2">
    <source>
        <dbReference type="ARBA" id="ARBA00022679"/>
    </source>
</evidence>
<feature type="binding site" evidence="5">
    <location>
        <position position="249"/>
    </location>
    <ligand>
        <name>S-adenosyl-L-methionine</name>
        <dbReference type="ChEBI" id="CHEBI:59789"/>
    </ligand>
</feature>
<evidence type="ECO:0000256" key="4">
    <source>
        <dbReference type="ARBA" id="ARBA00022884"/>
    </source>
</evidence>
<dbReference type="Pfam" id="PF01189">
    <property type="entry name" value="Methyltr_RsmB-F"/>
    <property type="match status" value="1"/>
</dbReference>
<evidence type="ECO:0000313" key="8">
    <source>
        <dbReference type="Proteomes" id="UP000190064"/>
    </source>
</evidence>
<dbReference type="PANTHER" id="PTHR22807">
    <property type="entry name" value="NOP2 YEAST -RELATED NOL1/NOP2/FMU SUN DOMAIN-CONTAINING"/>
    <property type="match status" value="1"/>
</dbReference>
<dbReference type="PANTHER" id="PTHR22807:SF53">
    <property type="entry name" value="RIBOSOMAL RNA SMALL SUBUNIT METHYLTRANSFERASE B-RELATED"/>
    <property type="match status" value="1"/>
</dbReference>
<dbReference type="InterPro" id="IPR023267">
    <property type="entry name" value="RCMT"/>
</dbReference>
<dbReference type="Gene3D" id="3.40.50.150">
    <property type="entry name" value="Vaccinia Virus protein VP39"/>
    <property type="match status" value="1"/>
</dbReference>
<proteinExistence type="inferred from homology"/>
<evidence type="ECO:0000256" key="3">
    <source>
        <dbReference type="ARBA" id="ARBA00022691"/>
    </source>
</evidence>
<feature type="active site" description="Nucleophile" evidence="5">
    <location>
        <position position="347"/>
    </location>
</feature>
<evidence type="ECO:0000259" key="6">
    <source>
        <dbReference type="PROSITE" id="PS51686"/>
    </source>
</evidence>
<comment type="caution">
    <text evidence="5">Lacks conserved residue(s) required for the propagation of feature annotation.</text>
</comment>
<comment type="similarity">
    <text evidence="5">Belongs to the class I-like SAM-binding methyltransferase superfamily. RsmB/NOP family.</text>
</comment>
<dbReference type="InterPro" id="IPR049560">
    <property type="entry name" value="MeTrfase_RsmB-F_NOP2_cat"/>
</dbReference>
<dbReference type="GO" id="GO:0003723">
    <property type="term" value="F:RNA binding"/>
    <property type="evidence" value="ECO:0007669"/>
    <property type="project" value="UniProtKB-UniRule"/>
</dbReference>
<accession>A0A1T1H9L1</accession>
<evidence type="ECO:0000256" key="5">
    <source>
        <dbReference type="PROSITE-ProRule" id="PRU01023"/>
    </source>
</evidence>
<keyword evidence="1 5" id="KW-0489">Methyltransferase</keyword>
<keyword evidence="3 5" id="KW-0949">S-adenosyl-L-methionine</keyword>
<gene>
    <name evidence="7" type="ORF">BTA35_0213205</name>
</gene>
<dbReference type="PROSITE" id="PS51686">
    <property type="entry name" value="SAM_MT_RSMB_NOP"/>
    <property type="match status" value="1"/>
</dbReference>
<dbReference type="GO" id="GO:0001510">
    <property type="term" value="P:RNA methylation"/>
    <property type="evidence" value="ECO:0007669"/>
    <property type="project" value="InterPro"/>
</dbReference>
<keyword evidence="8" id="KW-1185">Reference proteome</keyword>
<name>A0A1T1H9L1_OCELI</name>
<organism evidence="7 8">
    <name type="scientific">Oceanospirillum linum</name>
    <dbReference type="NCBI Taxonomy" id="966"/>
    <lineage>
        <taxon>Bacteria</taxon>
        <taxon>Pseudomonadati</taxon>
        <taxon>Pseudomonadota</taxon>
        <taxon>Gammaproteobacteria</taxon>
        <taxon>Oceanospirillales</taxon>
        <taxon>Oceanospirillaceae</taxon>
        <taxon>Oceanospirillum</taxon>
    </lineage>
</organism>
<dbReference type="GO" id="GO:0008173">
    <property type="term" value="F:RNA methyltransferase activity"/>
    <property type="evidence" value="ECO:0007669"/>
    <property type="project" value="InterPro"/>
</dbReference>
<dbReference type="SUPFAM" id="SSF53335">
    <property type="entry name" value="S-adenosyl-L-methionine-dependent methyltransferases"/>
    <property type="match status" value="1"/>
</dbReference>
<keyword evidence="2 5" id="KW-0808">Transferase</keyword>
<feature type="domain" description="SAM-dependent MTase RsmB/NOP-type" evidence="6">
    <location>
        <begin position="135"/>
        <end position="395"/>
    </location>
</feature>
<protein>
    <recommendedName>
        <fullName evidence="6">SAM-dependent MTase RsmB/NOP-type domain-containing protein</fullName>
    </recommendedName>
</protein>
<evidence type="ECO:0000256" key="1">
    <source>
        <dbReference type="ARBA" id="ARBA00022603"/>
    </source>
</evidence>
<feature type="binding site" evidence="5">
    <location>
        <position position="294"/>
    </location>
    <ligand>
        <name>S-adenosyl-L-methionine</name>
        <dbReference type="ChEBI" id="CHEBI:59789"/>
    </ligand>
</feature>
<dbReference type="InterPro" id="IPR029063">
    <property type="entry name" value="SAM-dependent_MTases_sf"/>
</dbReference>
<comment type="caution">
    <text evidence="7">The sequence shown here is derived from an EMBL/GenBank/DDBJ whole genome shotgun (WGS) entry which is preliminary data.</text>
</comment>
<dbReference type="Proteomes" id="UP000190064">
    <property type="component" value="Unassembled WGS sequence"/>
</dbReference>
<dbReference type="CDD" id="cd02440">
    <property type="entry name" value="AdoMet_MTases"/>
    <property type="match status" value="1"/>
</dbReference>
<dbReference type="InterPro" id="IPR054728">
    <property type="entry name" value="RsmB-like_ferredoxin"/>
</dbReference>
<dbReference type="AlphaFoldDB" id="A0A1T1H9L1"/>